<dbReference type="InterPro" id="IPR016208">
    <property type="entry name" value="Ald_Oxase/xanthine_DH-like"/>
</dbReference>
<dbReference type="InterPro" id="IPR000674">
    <property type="entry name" value="Ald_Oxase/Xan_DH_a/b"/>
</dbReference>
<dbReference type="PANTHER" id="PTHR11908:SF132">
    <property type="entry name" value="ALDEHYDE OXIDASE 1-RELATED"/>
    <property type="match status" value="1"/>
</dbReference>
<gene>
    <name evidence="5" type="primary">cutL</name>
    <name evidence="5" type="ORF">GCM10011519_03890</name>
</gene>
<proteinExistence type="predicted"/>
<dbReference type="Pfam" id="PF02738">
    <property type="entry name" value="MoCoBD_1"/>
    <property type="match status" value="1"/>
</dbReference>
<dbReference type="GO" id="GO:0016491">
    <property type="term" value="F:oxidoreductase activity"/>
    <property type="evidence" value="ECO:0007669"/>
    <property type="project" value="UniProtKB-KW"/>
</dbReference>
<sequence length="822" mass="85543">MSMTPAPTTSLAAAPGASWPPGSLLGNAVPRVEDPDLLTGQSRYVDDLRLDELRPDDPGAAVAHAVFVTSPVAHARIVGIDTTEAESAPGVLAVHTSDSLGSDWVPGFAQINKEVGHGPLADGVVRYVGDAVALVVAETVALARDAAELVDVDYEDLPVVVDPESALAADAPLQFPALGTNVAQSVRAVHGLPTGSNDVLADADVVVRARIENQRLATAPIEPNAILVDPRPSSHDGTDIALTAYVATQQPHTARDLIARYTGLEPPQVRVVAPHVGGAFGGKAGISYTHGAVVAAARLLGRPVAWTETRSEAMLSMTGRGHVQFAEMGFTRDGRAVGLRCRNIGDCGAYAGFGGSLAVGPGHLMAQGPYAIPAIDYSAVAVMTNTAPNGAFRGAGRPEAAALLERMMDLGAAELGLAPEEIRRRNLLPPEAFPYATLTGATYDVGDYVRALDEALRVADVETLRAEQARRRTAGEARQLGIGVSTYVEVTGFGGSELGSVRIEPDGSVVVMSGTSAHGQGHATSFAMIVADRLGVGVDAVRYVQSDTAVVRSGGGTGGSRSLQLGGSAVSAAAREVRDRVLELAAEVLEAAPEDVETAPDGVGVRGVPDRRRSWTELAGEAERRGVSLRADMDVPQDGATFPNGAHVSVVEVDVETGLVRALRHVAVDDCGRVLNPTIVAGQQHGGIAQGISQALWEHMQWDVDGQPVTSTLADYAMPTAADTLSYEARTIETPTPLNELGAKGIGESGTLGSTPAVQSAVVDALSHLGVRHVDIPCTPQRVWQAARDAGDGRRPDPWREPPAYFDSLVPQHGDVDGGVEV</sequence>
<name>A0A917B9Z2_9ACTN</name>
<reference evidence="5" key="2">
    <citation type="submission" date="2020-09" db="EMBL/GenBank/DDBJ databases">
        <authorList>
            <person name="Sun Q."/>
            <person name="Zhou Y."/>
        </authorList>
    </citation>
    <scope>NUCLEOTIDE SEQUENCE</scope>
    <source>
        <strain evidence="5">CGMCC 1.16067</strain>
    </source>
</reference>
<dbReference type="InterPro" id="IPR037165">
    <property type="entry name" value="AldOxase/xan_DH_Mopterin-bd_sf"/>
</dbReference>
<dbReference type="InterPro" id="IPR008274">
    <property type="entry name" value="AldOxase/xan_DH_MoCoBD1"/>
</dbReference>
<keyword evidence="6" id="KW-1185">Reference proteome</keyword>
<dbReference type="GO" id="GO:0005506">
    <property type="term" value="F:iron ion binding"/>
    <property type="evidence" value="ECO:0007669"/>
    <property type="project" value="InterPro"/>
</dbReference>
<comment type="caution">
    <text evidence="5">The sequence shown here is derived from an EMBL/GenBank/DDBJ whole genome shotgun (WGS) entry which is preliminary data.</text>
</comment>
<evidence type="ECO:0000256" key="3">
    <source>
        <dbReference type="SAM" id="MobiDB-lite"/>
    </source>
</evidence>
<feature type="region of interest" description="Disordered" evidence="3">
    <location>
        <begin position="1"/>
        <end position="20"/>
    </location>
</feature>
<keyword evidence="1" id="KW-0500">Molybdenum</keyword>
<evidence type="ECO:0000256" key="2">
    <source>
        <dbReference type="ARBA" id="ARBA00023002"/>
    </source>
</evidence>
<organism evidence="5 6">
    <name type="scientific">Marmoricola endophyticus</name>
    <dbReference type="NCBI Taxonomy" id="2040280"/>
    <lineage>
        <taxon>Bacteria</taxon>
        <taxon>Bacillati</taxon>
        <taxon>Actinomycetota</taxon>
        <taxon>Actinomycetes</taxon>
        <taxon>Propionibacteriales</taxon>
        <taxon>Nocardioidaceae</taxon>
        <taxon>Marmoricola</taxon>
    </lineage>
</organism>
<feature type="domain" description="Aldehyde oxidase/xanthine dehydrogenase a/b hammerhead" evidence="4">
    <location>
        <begin position="39"/>
        <end position="158"/>
    </location>
</feature>
<dbReference type="InterPro" id="IPR046867">
    <property type="entry name" value="AldOxase/xan_DH_MoCoBD2"/>
</dbReference>
<dbReference type="AlphaFoldDB" id="A0A917B9Z2"/>
<evidence type="ECO:0000259" key="4">
    <source>
        <dbReference type="SMART" id="SM01008"/>
    </source>
</evidence>
<evidence type="ECO:0000313" key="6">
    <source>
        <dbReference type="Proteomes" id="UP000649179"/>
    </source>
</evidence>
<reference evidence="5" key="1">
    <citation type="journal article" date="2014" name="Int. J. Syst. Evol. Microbiol.">
        <title>Complete genome sequence of Corynebacterium casei LMG S-19264T (=DSM 44701T), isolated from a smear-ripened cheese.</title>
        <authorList>
            <consortium name="US DOE Joint Genome Institute (JGI-PGF)"/>
            <person name="Walter F."/>
            <person name="Albersmeier A."/>
            <person name="Kalinowski J."/>
            <person name="Ruckert C."/>
        </authorList>
    </citation>
    <scope>NUCLEOTIDE SEQUENCE</scope>
    <source>
        <strain evidence="5">CGMCC 1.16067</strain>
    </source>
</reference>
<dbReference type="Gene3D" id="3.30.365.10">
    <property type="entry name" value="Aldehyde oxidase/xanthine dehydrogenase, molybdopterin binding domain"/>
    <property type="match status" value="4"/>
</dbReference>
<dbReference type="Gene3D" id="3.90.1170.50">
    <property type="entry name" value="Aldehyde oxidase/xanthine dehydrogenase, a/b hammerhead"/>
    <property type="match status" value="1"/>
</dbReference>
<accession>A0A917B9Z2</accession>
<dbReference type="SMART" id="SM01008">
    <property type="entry name" value="Ald_Xan_dh_C"/>
    <property type="match status" value="1"/>
</dbReference>
<dbReference type="PANTHER" id="PTHR11908">
    <property type="entry name" value="XANTHINE DEHYDROGENASE"/>
    <property type="match status" value="1"/>
</dbReference>
<dbReference type="EMBL" id="BMKQ01000001">
    <property type="protein sequence ID" value="GGF33688.1"/>
    <property type="molecule type" value="Genomic_DNA"/>
</dbReference>
<dbReference type="Proteomes" id="UP000649179">
    <property type="component" value="Unassembled WGS sequence"/>
</dbReference>
<dbReference type="Pfam" id="PF20256">
    <property type="entry name" value="MoCoBD_2"/>
    <property type="match status" value="1"/>
</dbReference>
<keyword evidence="2" id="KW-0560">Oxidoreductase</keyword>
<dbReference type="SUPFAM" id="SSF54665">
    <property type="entry name" value="CO dehydrogenase molybdoprotein N-domain-like"/>
    <property type="match status" value="1"/>
</dbReference>
<evidence type="ECO:0000313" key="5">
    <source>
        <dbReference type="EMBL" id="GGF33688.1"/>
    </source>
</evidence>
<dbReference type="SUPFAM" id="SSF56003">
    <property type="entry name" value="Molybdenum cofactor-binding domain"/>
    <property type="match status" value="1"/>
</dbReference>
<protein>
    <submittedName>
        <fullName evidence="5">Carbon-monoxide dehydrogenase large subunit</fullName>
    </submittedName>
</protein>
<dbReference type="InterPro" id="IPR036856">
    <property type="entry name" value="Ald_Oxase/Xan_DH_a/b_sf"/>
</dbReference>
<evidence type="ECO:0000256" key="1">
    <source>
        <dbReference type="ARBA" id="ARBA00022505"/>
    </source>
</evidence>
<dbReference type="Pfam" id="PF01315">
    <property type="entry name" value="Ald_Xan_dh_C"/>
    <property type="match status" value="1"/>
</dbReference>